<dbReference type="Pfam" id="PF08539">
    <property type="entry name" value="HbrB"/>
    <property type="match status" value="1"/>
</dbReference>
<dbReference type="InterPro" id="IPR013745">
    <property type="entry name" value="Bit61/PRR5"/>
</dbReference>
<comment type="caution">
    <text evidence="1">The sequence shown here is derived from an EMBL/GenBank/DDBJ whole genome shotgun (WGS) entry which is preliminary data.</text>
</comment>
<evidence type="ECO:0000313" key="1">
    <source>
        <dbReference type="EMBL" id="KAI0296508.1"/>
    </source>
</evidence>
<accession>A0AAD4LZC5</accession>
<keyword evidence="2" id="KW-1185">Reference proteome</keyword>
<protein>
    <submittedName>
        <fullName evidence="1">HbrB-like-domain-containing protein</fullName>
    </submittedName>
</protein>
<name>A0AAD4LZC5_9AGAM</name>
<dbReference type="GO" id="GO:0038203">
    <property type="term" value="P:TORC2 signaling"/>
    <property type="evidence" value="ECO:0007669"/>
    <property type="project" value="TreeGrafter"/>
</dbReference>
<organism evidence="1 2">
    <name type="scientific">Multifurca ochricompacta</name>
    <dbReference type="NCBI Taxonomy" id="376703"/>
    <lineage>
        <taxon>Eukaryota</taxon>
        <taxon>Fungi</taxon>
        <taxon>Dikarya</taxon>
        <taxon>Basidiomycota</taxon>
        <taxon>Agaricomycotina</taxon>
        <taxon>Agaricomycetes</taxon>
        <taxon>Russulales</taxon>
        <taxon>Russulaceae</taxon>
        <taxon>Multifurca</taxon>
    </lineage>
</organism>
<proteinExistence type="predicted"/>
<dbReference type="PANTHER" id="PTHR32428:SF2">
    <property type="entry name" value="TARGET OF RAPAMYCIN COMPLEX 2 SUBUNIT BIT61-RELATED"/>
    <property type="match status" value="1"/>
</dbReference>
<reference evidence="1" key="1">
    <citation type="journal article" date="2022" name="New Phytol.">
        <title>Evolutionary transition to the ectomycorrhizal habit in the genomes of a hyperdiverse lineage of mushroom-forming fungi.</title>
        <authorList>
            <person name="Looney B."/>
            <person name="Miyauchi S."/>
            <person name="Morin E."/>
            <person name="Drula E."/>
            <person name="Courty P.E."/>
            <person name="Kohler A."/>
            <person name="Kuo A."/>
            <person name="LaButti K."/>
            <person name="Pangilinan J."/>
            <person name="Lipzen A."/>
            <person name="Riley R."/>
            <person name="Andreopoulos W."/>
            <person name="He G."/>
            <person name="Johnson J."/>
            <person name="Nolan M."/>
            <person name="Tritt A."/>
            <person name="Barry K.W."/>
            <person name="Grigoriev I.V."/>
            <person name="Nagy L.G."/>
            <person name="Hibbett D."/>
            <person name="Henrissat B."/>
            <person name="Matheny P.B."/>
            <person name="Labbe J."/>
            <person name="Martin F.M."/>
        </authorList>
    </citation>
    <scope>NUCLEOTIDE SEQUENCE</scope>
    <source>
        <strain evidence="1">BPL690</strain>
    </source>
</reference>
<sequence length="154" mass="16733">MHRLGNLAYLPNYAPSLNTGTSSTTLVPTSSIPAPSLVAAASGDNPWGALHVLVLPLFNGEPLRIPIEDLNQLVKRHIQSVVSNSPARAIATLESETSELIGSGMDTLNGKLAGVEEDKLVGRVVELWGFFWDQVLPYVEGVRILWCYSLPHIY</sequence>
<gene>
    <name evidence="1" type="ORF">B0F90DRAFT_1636393</name>
</gene>
<dbReference type="PANTHER" id="PTHR32428">
    <property type="entry name" value="TARGET OF RAPAMYCIN COMPLEX 2 SUBUNIT BIT61-RELATED"/>
    <property type="match status" value="1"/>
</dbReference>
<dbReference type="Proteomes" id="UP001203297">
    <property type="component" value="Unassembled WGS sequence"/>
</dbReference>
<dbReference type="EMBL" id="WTXG01000048">
    <property type="protein sequence ID" value="KAI0296508.1"/>
    <property type="molecule type" value="Genomic_DNA"/>
</dbReference>
<dbReference type="GO" id="GO:0031932">
    <property type="term" value="C:TORC2 complex"/>
    <property type="evidence" value="ECO:0007669"/>
    <property type="project" value="TreeGrafter"/>
</dbReference>
<dbReference type="AlphaFoldDB" id="A0AAD4LZC5"/>
<evidence type="ECO:0000313" key="2">
    <source>
        <dbReference type="Proteomes" id="UP001203297"/>
    </source>
</evidence>